<keyword evidence="3" id="KW-1185">Reference proteome</keyword>
<evidence type="ECO:0000313" key="3">
    <source>
        <dbReference type="Proteomes" id="UP000748752"/>
    </source>
</evidence>
<organism evidence="2 3">
    <name type="scientific">Thiohalocapsa halophila</name>
    <dbReference type="NCBI Taxonomy" id="69359"/>
    <lineage>
        <taxon>Bacteria</taxon>
        <taxon>Pseudomonadati</taxon>
        <taxon>Pseudomonadota</taxon>
        <taxon>Gammaproteobacteria</taxon>
        <taxon>Chromatiales</taxon>
        <taxon>Chromatiaceae</taxon>
        <taxon>Thiohalocapsa</taxon>
    </lineage>
</organism>
<reference evidence="2 3" key="1">
    <citation type="journal article" date="2020" name="Microorganisms">
        <title>Osmotic Adaptation and Compatible Solute Biosynthesis of Phototrophic Bacteria as Revealed from Genome Analyses.</title>
        <authorList>
            <person name="Imhoff J.F."/>
            <person name="Rahn T."/>
            <person name="Kunzel S."/>
            <person name="Keller A."/>
            <person name="Neulinger S.C."/>
        </authorList>
    </citation>
    <scope>NUCLEOTIDE SEQUENCE [LARGE SCALE GENOMIC DNA]</scope>
    <source>
        <strain evidence="2 3">DSM 6210</strain>
    </source>
</reference>
<keyword evidence="1" id="KW-0472">Membrane</keyword>
<sequence length="181" mass="19574">MAELPDWLRSIPPWAFVLGFVVLPALGFPISLFYLTVGAVFTDPALALAVALACMTANMAISFAVARLLSGPIHGLLHRRGYPLPQLTASTEWRTIVLLRASPLPWLMQSWLLALGGARFLPYMLVGAPVQSLVGAGMVLVGESLFQGNAVWLMMGVTAFLLGQAALTAVRRRLRRRGSAY</sequence>
<feature type="transmembrane region" description="Helical" evidence="1">
    <location>
        <begin position="12"/>
        <end position="34"/>
    </location>
</feature>
<name>A0ABS1CL98_9GAMM</name>
<dbReference type="Proteomes" id="UP000748752">
    <property type="component" value="Unassembled WGS sequence"/>
</dbReference>
<dbReference type="EMBL" id="NRRV01000054">
    <property type="protein sequence ID" value="MBK1632665.1"/>
    <property type="molecule type" value="Genomic_DNA"/>
</dbReference>
<feature type="transmembrane region" description="Helical" evidence="1">
    <location>
        <begin position="150"/>
        <end position="170"/>
    </location>
</feature>
<evidence type="ECO:0000313" key="2">
    <source>
        <dbReference type="EMBL" id="MBK1632665.1"/>
    </source>
</evidence>
<keyword evidence="1" id="KW-1133">Transmembrane helix</keyword>
<proteinExistence type="predicted"/>
<protein>
    <recommendedName>
        <fullName evidence="4">TVP38/TMEM64 family membrane protein</fullName>
    </recommendedName>
</protein>
<accession>A0ABS1CL98</accession>
<evidence type="ECO:0008006" key="4">
    <source>
        <dbReference type="Google" id="ProtNLM"/>
    </source>
</evidence>
<keyword evidence="1" id="KW-0812">Transmembrane</keyword>
<feature type="transmembrane region" description="Helical" evidence="1">
    <location>
        <begin position="46"/>
        <end position="70"/>
    </location>
</feature>
<gene>
    <name evidence="2" type="ORF">CKO31_18335</name>
</gene>
<comment type="caution">
    <text evidence="2">The sequence shown here is derived from an EMBL/GenBank/DDBJ whole genome shotgun (WGS) entry which is preliminary data.</text>
</comment>
<evidence type="ECO:0000256" key="1">
    <source>
        <dbReference type="SAM" id="Phobius"/>
    </source>
</evidence>